<gene>
    <name evidence="2" type="ORF">ACFQ1E_00025</name>
</gene>
<dbReference type="CDD" id="cd14789">
    <property type="entry name" value="Tiki"/>
    <property type="match status" value="1"/>
</dbReference>
<accession>A0ABW3H317</accession>
<protein>
    <submittedName>
        <fullName evidence="2">TraB/GumN family protein</fullName>
    </submittedName>
</protein>
<reference evidence="3" key="1">
    <citation type="journal article" date="2019" name="Int. J. Syst. Evol. Microbiol.">
        <title>The Global Catalogue of Microorganisms (GCM) 10K type strain sequencing project: providing services to taxonomists for standard genome sequencing and annotation.</title>
        <authorList>
            <consortium name="The Broad Institute Genomics Platform"/>
            <consortium name="The Broad Institute Genome Sequencing Center for Infectious Disease"/>
            <person name="Wu L."/>
            <person name="Ma J."/>
        </authorList>
    </citation>
    <scope>NUCLEOTIDE SEQUENCE [LARGE SCALE GENOMIC DNA]</scope>
    <source>
        <strain evidence="3">CCUG 62982</strain>
    </source>
</reference>
<keyword evidence="1" id="KW-0732">Signal</keyword>
<evidence type="ECO:0000313" key="2">
    <source>
        <dbReference type="EMBL" id="MFD0944715.1"/>
    </source>
</evidence>
<comment type="caution">
    <text evidence="2">The sequence shown here is derived from an EMBL/GenBank/DDBJ whole genome shotgun (WGS) entry which is preliminary data.</text>
</comment>
<dbReference type="RefSeq" id="WP_264942996.1">
    <property type="nucleotide sequence ID" value="NZ_JAPDRA010000001.1"/>
</dbReference>
<dbReference type="InterPro" id="IPR002816">
    <property type="entry name" value="TraB/PrgY/GumN_fam"/>
</dbReference>
<feature type="signal peptide" evidence="1">
    <location>
        <begin position="1"/>
        <end position="22"/>
    </location>
</feature>
<dbReference type="InterPro" id="IPR047111">
    <property type="entry name" value="YbaP-like"/>
</dbReference>
<dbReference type="EMBL" id="JBHTJG010000001">
    <property type="protein sequence ID" value="MFD0944715.1"/>
    <property type="molecule type" value="Genomic_DNA"/>
</dbReference>
<keyword evidence="3" id="KW-1185">Reference proteome</keyword>
<evidence type="ECO:0000313" key="3">
    <source>
        <dbReference type="Proteomes" id="UP001596977"/>
    </source>
</evidence>
<name>A0ABW3H317_9SPHN</name>
<feature type="chain" id="PRO_5045418605" evidence="1">
    <location>
        <begin position="23"/>
        <end position="294"/>
    </location>
</feature>
<dbReference type="Pfam" id="PF01963">
    <property type="entry name" value="TraB_PrgY_gumN"/>
    <property type="match status" value="1"/>
</dbReference>
<evidence type="ECO:0000256" key="1">
    <source>
        <dbReference type="SAM" id="SignalP"/>
    </source>
</evidence>
<organism evidence="2 3">
    <name type="scientific">Sphingomonas canadensis</name>
    <dbReference type="NCBI Taxonomy" id="1219257"/>
    <lineage>
        <taxon>Bacteria</taxon>
        <taxon>Pseudomonadati</taxon>
        <taxon>Pseudomonadota</taxon>
        <taxon>Alphaproteobacteria</taxon>
        <taxon>Sphingomonadales</taxon>
        <taxon>Sphingomonadaceae</taxon>
        <taxon>Sphingomonas</taxon>
    </lineage>
</organism>
<dbReference type="PANTHER" id="PTHR40590:SF1">
    <property type="entry name" value="CYTOPLASMIC PROTEIN"/>
    <property type="match status" value="1"/>
</dbReference>
<proteinExistence type="predicted"/>
<dbReference type="Proteomes" id="UP001596977">
    <property type="component" value="Unassembled WGS sequence"/>
</dbReference>
<dbReference type="PANTHER" id="PTHR40590">
    <property type="entry name" value="CYTOPLASMIC PROTEIN-RELATED"/>
    <property type="match status" value="1"/>
</dbReference>
<sequence length="294" mass="31679">MLNFLSRAFAALALLLAPAAHAQVARPADPALWVVQDEDTTIYLFGTVHVLRPGLQWFDSAVWAAFNQSDELVMELADPSGPETVATIMKLGMTTTGPTLSEKLTEEQRAIYLPALKGMGLPPALLDRQKPWMASVTLSMLPLLKAGYDPASGPESILLAAARKGGKTVAGLETVEEQLGFFDKMPEAAQIAGLIDGLKRLDAVTPMTDNMVDAWAKGDPDTLGRLVSEAPGSSPEMVRFLLTDRNANWAKWITQRMAQPGEVFIAVGAGHLAGKQSVQAFLAKRGLKAKRILY</sequence>